<gene>
    <name evidence="6" type="ORF">EV209_0892</name>
</gene>
<proteinExistence type="inferred from homology"/>
<dbReference type="InterPro" id="IPR006059">
    <property type="entry name" value="SBP"/>
</dbReference>
<organism evidence="6 7">
    <name type="scientific">Cuneatibacter caecimuris</name>
    <dbReference type="NCBI Taxonomy" id="1796618"/>
    <lineage>
        <taxon>Bacteria</taxon>
        <taxon>Bacillati</taxon>
        <taxon>Bacillota</taxon>
        <taxon>Clostridia</taxon>
        <taxon>Lachnospirales</taxon>
        <taxon>Lachnospiraceae</taxon>
        <taxon>Cuneatibacter</taxon>
    </lineage>
</organism>
<evidence type="ECO:0000256" key="2">
    <source>
        <dbReference type="ARBA" id="ARBA00008520"/>
    </source>
</evidence>
<dbReference type="Pfam" id="PF01547">
    <property type="entry name" value="SBP_bac_1"/>
    <property type="match status" value="1"/>
</dbReference>
<keyword evidence="4 5" id="KW-0732">Signal</keyword>
<keyword evidence="7" id="KW-1185">Reference proteome</keyword>
<dbReference type="PANTHER" id="PTHR43649">
    <property type="entry name" value="ARABINOSE-BINDING PROTEIN-RELATED"/>
    <property type="match status" value="1"/>
</dbReference>
<dbReference type="AlphaFoldDB" id="A0A4V2F8A8"/>
<keyword evidence="3" id="KW-0813">Transport</keyword>
<evidence type="ECO:0000256" key="4">
    <source>
        <dbReference type="ARBA" id="ARBA00022729"/>
    </source>
</evidence>
<evidence type="ECO:0000256" key="3">
    <source>
        <dbReference type="ARBA" id="ARBA00022448"/>
    </source>
</evidence>
<dbReference type="PANTHER" id="PTHR43649:SF31">
    <property type="entry name" value="SN-GLYCEROL-3-PHOSPHATE-BINDING PERIPLASMIC PROTEIN UGPB"/>
    <property type="match status" value="1"/>
</dbReference>
<comment type="caution">
    <text evidence="6">The sequence shown here is derived from an EMBL/GenBank/DDBJ whole genome shotgun (WGS) entry which is preliminary data.</text>
</comment>
<feature type="signal peptide" evidence="5">
    <location>
        <begin position="1"/>
        <end position="21"/>
    </location>
</feature>
<dbReference type="SUPFAM" id="SSF53850">
    <property type="entry name" value="Periplasmic binding protein-like II"/>
    <property type="match status" value="1"/>
</dbReference>
<protein>
    <submittedName>
        <fullName evidence="6">Multiple sugar transport system substrate-binding protein</fullName>
    </submittedName>
</protein>
<evidence type="ECO:0000313" key="6">
    <source>
        <dbReference type="EMBL" id="RZT02767.1"/>
    </source>
</evidence>
<evidence type="ECO:0000313" key="7">
    <source>
        <dbReference type="Proteomes" id="UP000292927"/>
    </source>
</evidence>
<dbReference type="InterPro" id="IPR050490">
    <property type="entry name" value="Bact_solute-bd_prot1"/>
</dbReference>
<feature type="chain" id="PRO_5039474336" evidence="5">
    <location>
        <begin position="22"/>
        <end position="448"/>
    </location>
</feature>
<comment type="subcellular location">
    <subcellularLocation>
        <location evidence="1">Cell envelope</location>
    </subcellularLocation>
</comment>
<accession>A0A4V2F8A8</accession>
<sequence length="448" mass="49476">MKFKKAVALGLSATMGLGMLAGCGSDGKTESTAAPTALQPSTVDTAEEVTLKVSLWDYSKTQYYKTMIDGFMKKYPNVKVEVTEFDADNYEDVVTTQLSGKSDLDVVFMKGLPGLSALIEQGHVLALDDLLAADETWDAKAYSGLVEATQVDGKTYCVPFRKDNNLIFYNKRIFDEAGVKYPEDGMTMEEYYELAKQVTSGEGSNKVYGHFTHTWSSNVYMYARRIKEFNQMDTSTYDALKPYYEVMVKMQDEGVAMDFGTAKASSAHYRDVFQHEQAAMIQIGTWQINNLLEEEKLTTEDKITFDWGVCALPNDKGEGNTTAVGGVTPVAVGAYGKNPQWAWKFVQYVCGEEGAKVLAATGIVPGYNSPAVLDIFDGFAKDYEHCPEGLSKYLDLEEYVVEQPMVKNGKAASKAFDDQHSAIMTGSVGIDEGIELLKSKVQEQLDVK</sequence>
<evidence type="ECO:0000256" key="1">
    <source>
        <dbReference type="ARBA" id="ARBA00004196"/>
    </source>
</evidence>
<reference evidence="6 7" key="1">
    <citation type="submission" date="2019-02" db="EMBL/GenBank/DDBJ databases">
        <title>Genomic Encyclopedia of Type Strains, Phase IV (KMG-IV): sequencing the most valuable type-strain genomes for metagenomic binning, comparative biology and taxonomic classification.</title>
        <authorList>
            <person name="Goeker M."/>
        </authorList>
    </citation>
    <scope>NUCLEOTIDE SEQUENCE [LARGE SCALE GENOMIC DNA]</scope>
    <source>
        <strain evidence="6 7">DSM 29486</strain>
    </source>
</reference>
<evidence type="ECO:0000256" key="5">
    <source>
        <dbReference type="SAM" id="SignalP"/>
    </source>
</evidence>
<name>A0A4V2F8A8_9FIRM</name>
<dbReference type="OrthoDB" id="362670at2"/>
<dbReference type="Gene3D" id="3.40.190.10">
    <property type="entry name" value="Periplasmic binding protein-like II"/>
    <property type="match status" value="1"/>
</dbReference>
<dbReference type="RefSeq" id="WP_130433430.1">
    <property type="nucleotide sequence ID" value="NZ_SGXF01000001.1"/>
</dbReference>
<comment type="similarity">
    <text evidence="2">Belongs to the bacterial solute-binding protein 1 family.</text>
</comment>
<dbReference type="EMBL" id="SGXF01000001">
    <property type="protein sequence ID" value="RZT02767.1"/>
    <property type="molecule type" value="Genomic_DNA"/>
</dbReference>
<dbReference type="PROSITE" id="PS51257">
    <property type="entry name" value="PROKAR_LIPOPROTEIN"/>
    <property type="match status" value="1"/>
</dbReference>
<keyword evidence="6" id="KW-0762">Sugar transport</keyword>
<dbReference type="Proteomes" id="UP000292927">
    <property type="component" value="Unassembled WGS sequence"/>
</dbReference>
<dbReference type="GO" id="GO:0030313">
    <property type="term" value="C:cell envelope"/>
    <property type="evidence" value="ECO:0007669"/>
    <property type="project" value="UniProtKB-SubCell"/>
</dbReference>